<organism evidence="2 3">
    <name type="scientific">Canavalia gladiata</name>
    <name type="common">Sword bean</name>
    <name type="synonym">Dolichos gladiatus</name>
    <dbReference type="NCBI Taxonomy" id="3824"/>
    <lineage>
        <taxon>Eukaryota</taxon>
        <taxon>Viridiplantae</taxon>
        <taxon>Streptophyta</taxon>
        <taxon>Embryophyta</taxon>
        <taxon>Tracheophyta</taxon>
        <taxon>Spermatophyta</taxon>
        <taxon>Magnoliopsida</taxon>
        <taxon>eudicotyledons</taxon>
        <taxon>Gunneridae</taxon>
        <taxon>Pentapetalae</taxon>
        <taxon>rosids</taxon>
        <taxon>fabids</taxon>
        <taxon>Fabales</taxon>
        <taxon>Fabaceae</taxon>
        <taxon>Papilionoideae</taxon>
        <taxon>50 kb inversion clade</taxon>
        <taxon>NPAAA clade</taxon>
        <taxon>indigoferoid/millettioid clade</taxon>
        <taxon>Phaseoleae</taxon>
        <taxon>Canavalia</taxon>
    </lineage>
</organism>
<evidence type="ECO:0000256" key="1">
    <source>
        <dbReference type="SAM" id="Phobius"/>
    </source>
</evidence>
<name>A0AAN9L7A7_CANGL</name>
<gene>
    <name evidence="2" type="ORF">VNO77_23114</name>
</gene>
<comment type="caution">
    <text evidence="2">The sequence shown here is derived from an EMBL/GenBank/DDBJ whole genome shotgun (WGS) entry which is preliminary data.</text>
</comment>
<dbReference type="PANTHER" id="PTHR46666:SF2">
    <property type="entry name" value="60S RIBOSOMAL L18A-LIKE PROTEIN"/>
    <property type="match status" value="1"/>
</dbReference>
<evidence type="ECO:0000313" key="2">
    <source>
        <dbReference type="EMBL" id="KAK7328974.1"/>
    </source>
</evidence>
<keyword evidence="1" id="KW-1133">Transmembrane helix</keyword>
<reference evidence="2 3" key="1">
    <citation type="submission" date="2024-01" db="EMBL/GenBank/DDBJ databases">
        <title>The genomes of 5 underutilized Papilionoideae crops provide insights into root nodulation and disease resistanc.</title>
        <authorList>
            <person name="Jiang F."/>
        </authorList>
    </citation>
    <scope>NUCLEOTIDE SEQUENCE [LARGE SCALE GENOMIC DNA]</scope>
    <source>
        <strain evidence="2">LVBAO_FW01</strain>
        <tissue evidence="2">Leaves</tissue>
    </source>
</reference>
<dbReference type="EMBL" id="JAYMYQ010000005">
    <property type="protein sequence ID" value="KAK7328974.1"/>
    <property type="molecule type" value="Genomic_DNA"/>
</dbReference>
<dbReference type="Proteomes" id="UP001367508">
    <property type="component" value="Unassembled WGS sequence"/>
</dbReference>
<dbReference type="AlphaFoldDB" id="A0AAN9L7A7"/>
<dbReference type="PANTHER" id="PTHR46666">
    <property type="entry name" value="60S RIBOSOMAL L18A-LIKE PROTEIN"/>
    <property type="match status" value="1"/>
</dbReference>
<evidence type="ECO:0008006" key="4">
    <source>
        <dbReference type="Google" id="ProtNLM"/>
    </source>
</evidence>
<keyword evidence="1" id="KW-0812">Transmembrane</keyword>
<protein>
    <recommendedName>
        <fullName evidence="4">Ribosomal protein L18a</fullName>
    </recommendedName>
</protein>
<sequence>MWLNSSQLQFSFKCLEIKEKKVEGAAKARRVLELLVAPPRQVFLDSLFSDVCSSLLAIPFFLVMHKSFLFDSGMEETGELGNGVELTTSVSDKHFDLLRRYSIFRATDGVEHEKGKYSLIRDPEDLEIGIYDKPLPCYGCGIGWFSFLFGFLCPPMWYYATMLYFGNFYRKDPRERAGLGASAFAALLCSVALLIIGAMLLLRSL</sequence>
<feature type="transmembrane region" description="Helical" evidence="1">
    <location>
        <begin position="179"/>
        <end position="202"/>
    </location>
</feature>
<feature type="transmembrane region" description="Helical" evidence="1">
    <location>
        <begin position="135"/>
        <end position="159"/>
    </location>
</feature>
<keyword evidence="3" id="KW-1185">Reference proteome</keyword>
<accession>A0AAN9L7A7</accession>
<proteinExistence type="predicted"/>
<evidence type="ECO:0000313" key="3">
    <source>
        <dbReference type="Proteomes" id="UP001367508"/>
    </source>
</evidence>
<keyword evidence="1" id="KW-0472">Membrane</keyword>